<accession>A0A4R6J1C6</accession>
<dbReference type="OrthoDB" id="9760839at2"/>
<dbReference type="CDD" id="cd16917">
    <property type="entry name" value="HATPase_UhpB-NarQ-NarX-like"/>
    <property type="match status" value="1"/>
</dbReference>
<gene>
    <name evidence="6" type="ORF">BC659_1065</name>
</gene>
<dbReference type="AlphaFoldDB" id="A0A4R6J1C6"/>
<evidence type="ECO:0000313" key="7">
    <source>
        <dbReference type="Proteomes" id="UP000295741"/>
    </source>
</evidence>
<evidence type="ECO:0000259" key="5">
    <source>
        <dbReference type="PROSITE" id="PS50109"/>
    </source>
</evidence>
<protein>
    <submittedName>
        <fullName evidence="6">Histidine kinase</fullName>
    </submittedName>
</protein>
<evidence type="ECO:0000256" key="2">
    <source>
        <dbReference type="ARBA" id="ARBA00022777"/>
    </source>
</evidence>
<dbReference type="GO" id="GO:0016020">
    <property type="term" value="C:membrane"/>
    <property type="evidence" value="ECO:0007669"/>
    <property type="project" value="InterPro"/>
</dbReference>
<keyword evidence="1" id="KW-0808">Transferase</keyword>
<reference evidence="6 7" key="1">
    <citation type="submission" date="2019-03" db="EMBL/GenBank/DDBJ databases">
        <title>Genomic Encyclopedia of Archaeal and Bacterial Type Strains, Phase II (KMG-II): from individual species to whole genera.</title>
        <authorList>
            <person name="Goeker M."/>
        </authorList>
    </citation>
    <scope>NUCLEOTIDE SEQUENCE [LARGE SCALE GENOMIC DNA]</scope>
    <source>
        <strain evidence="6 7">DSM 28323</strain>
    </source>
</reference>
<dbReference type="PANTHER" id="PTHR24421">
    <property type="entry name" value="NITRATE/NITRITE SENSOR PROTEIN NARX-RELATED"/>
    <property type="match status" value="1"/>
</dbReference>
<keyword evidence="2 6" id="KW-0418">Kinase</keyword>
<sequence>MQKQQEDILITIVIASIFLVLIGFFLLMIVFLFLRRQRKFQQERDEMKNRFEQTILKSQLEIQEQTFSHISREIHDNIGQVLSLVRLNMSTFTDITEHEKLEHTDELLGKAIKDLRDLSHSLQTNRIQDIGIVESIRQLLNNLQKSGRYKTDLKIVENFTGIDKNTDLIMFRMVQEIINNIMKHAKADHISVDIDGNENEVKLTIADNGVGFDMEKFKTAGPGIGLQNIFNRAKMINATVDIKSEPGNGTAIILQAKSK</sequence>
<evidence type="ECO:0000256" key="3">
    <source>
        <dbReference type="ARBA" id="ARBA00023012"/>
    </source>
</evidence>
<name>A0A4R6J1C6_9BACT</name>
<dbReference type="PROSITE" id="PS50109">
    <property type="entry name" value="HIS_KIN"/>
    <property type="match status" value="1"/>
</dbReference>
<keyword evidence="4" id="KW-0812">Transmembrane</keyword>
<dbReference type="InterPro" id="IPR036890">
    <property type="entry name" value="HATPase_C_sf"/>
</dbReference>
<dbReference type="Gene3D" id="3.30.565.10">
    <property type="entry name" value="Histidine kinase-like ATPase, C-terminal domain"/>
    <property type="match status" value="1"/>
</dbReference>
<organism evidence="6 7">
    <name type="scientific">Sediminibacterium goheungense</name>
    <dbReference type="NCBI Taxonomy" id="1086393"/>
    <lineage>
        <taxon>Bacteria</taxon>
        <taxon>Pseudomonadati</taxon>
        <taxon>Bacteroidota</taxon>
        <taxon>Chitinophagia</taxon>
        <taxon>Chitinophagales</taxon>
        <taxon>Chitinophagaceae</taxon>
        <taxon>Sediminibacterium</taxon>
    </lineage>
</organism>
<dbReference type="InterPro" id="IPR005467">
    <property type="entry name" value="His_kinase_dom"/>
</dbReference>
<dbReference type="InterPro" id="IPR050482">
    <property type="entry name" value="Sensor_HK_TwoCompSys"/>
</dbReference>
<dbReference type="Pfam" id="PF02518">
    <property type="entry name" value="HATPase_c"/>
    <property type="match status" value="1"/>
</dbReference>
<evidence type="ECO:0000313" key="6">
    <source>
        <dbReference type="EMBL" id="TDO28983.1"/>
    </source>
</evidence>
<dbReference type="GO" id="GO:0000155">
    <property type="term" value="F:phosphorelay sensor kinase activity"/>
    <property type="evidence" value="ECO:0007669"/>
    <property type="project" value="InterPro"/>
</dbReference>
<dbReference type="GO" id="GO:0046983">
    <property type="term" value="F:protein dimerization activity"/>
    <property type="evidence" value="ECO:0007669"/>
    <property type="project" value="InterPro"/>
</dbReference>
<feature type="domain" description="Histidine kinase" evidence="5">
    <location>
        <begin position="69"/>
        <end position="259"/>
    </location>
</feature>
<dbReference type="EMBL" id="SNWP01000010">
    <property type="protein sequence ID" value="TDO28983.1"/>
    <property type="molecule type" value="Genomic_DNA"/>
</dbReference>
<comment type="caution">
    <text evidence="6">The sequence shown here is derived from an EMBL/GenBank/DDBJ whole genome shotgun (WGS) entry which is preliminary data.</text>
</comment>
<keyword evidence="4" id="KW-1133">Transmembrane helix</keyword>
<keyword evidence="3" id="KW-0902">Two-component regulatory system</keyword>
<dbReference type="Proteomes" id="UP000295741">
    <property type="component" value="Unassembled WGS sequence"/>
</dbReference>
<dbReference type="InterPro" id="IPR003594">
    <property type="entry name" value="HATPase_dom"/>
</dbReference>
<dbReference type="InterPro" id="IPR011712">
    <property type="entry name" value="Sig_transdc_His_kin_sub3_dim/P"/>
</dbReference>
<dbReference type="SMART" id="SM00387">
    <property type="entry name" value="HATPase_c"/>
    <property type="match status" value="1"/>
</dbReference>
<proteinExistence type="predicted"/>
<dbReference type="RefSeq" id="WP_133473592.1">
    <property type="nucleotide sequence ID" value="NZ_SNWP01000010.1"/>
</dbReference>
<evidence type="ECO:0000256" key="1">
    <source>
        <dbReference type="ARBA" id="ARBA00022679"/>
    </source>
</evidence>
<evidence type="ECO:0000256" key="4">
    <source>
        <dbReference type="SAM" id="Phobius"/>
    </source>
</evidence>
<dbReference type="Pfam" id="PF07730">
    <property type="entry name" value="HisKA_3"/>
    <property type="match status" value="1"/>
</dbReference>
<feature type="transmembrane region" description="Helical" evidence="4">
    <location>
        <begin position="12"/>
        <end position="34"/>
    </location>
</feature>
<keyword evidence="7" id="KW-1185">Reference proteome</keyword>
<dbReference type="SUPFAM" id="SSF55874">
    <property type="entry name" value="ATPase domain of HSP90 chaperone/DNA topoisomerase II/histidine kinase"/>
    <property type="match status" value="1"/>
</dbReference>
<keyword evidence="4" id="KW-0472">Membrane</keyword>